<feature type="compositionally biased region" description="Low complexity" evidence="13">
    <location>
        <begin position="626"/>
        <end position="636"/>
    </location>
</feature>
<dbReference type="InterPro" id="IPR044796">
    <property type="entry name" value="MLN51_plant"/>
</dbReference>
<dbReference type="GO" id="GO:0035145">
    <property type="term" value="C:exon-exon junction complex"/>
    <property type="evidence" value="ECO:0007669"/>
    <property type="project" value="InterPro"/>
</dbReference>
<evidence type="ECO:0000313" key="16">
    <source>
        <dbReference type="Proteomes" id="UP000626092"/>
    </source>
</evidence>
<keyword evidence="5" id="KW-0963">Cytoplasm</keyword>
<dbReference type="Pfam" id="PF09405">
    <property type="entry name" value="Btz"/>
    <property type="match status" value="1"/>
</dbReference>
<comment type="subcellular location">
    <subcellularLocation>
        <location evidence="2">Cytoplasm</location>
    </subcellularLocation>
    <subcellularLocation>
        <location evidence="1">Nucleus</location>
    </subcellularLocation>
</comment>
<protein>
    <recommendedName>
        <fullName evidence="14">Btz domain-containing protein</fullName>
    </recommendedName>
</protein>
<sequence>MASEEVEYESDPEEAKRALTMRRREASDDEGGGESDGESDLPPPRRVESRESRAGIVSDGGESDGGGAPAEYDDDDEEFGVEEEEEEELEEYEVEVVEGEEYERIGGKEGGGGGGGGGGVAEREGEGEGEERDRDVGESTEEVNNEGGEEGKKENEPFAVPTAGAFYMHDDRFRDSAGGRNRRTLGGGRKLWESRDNKKWGHDKFEEMTLHDRPHEEGMRNSRGRYRARGKNRGAAHGYPGGNKSKAYNNNNQNNGPKAVRGRGPRRYEPSKMNNIEAPPTQYNVLDVAVFSGYGKSTEKTPHTSSGRTPVSTPNTESDSVPARKQVVASSLSSASPPFYPSASSNKEIASTQNRGIQAGTISQSDTMIRGKNVVNAGGMEKVYINSSVSPNPGKPSTSLQLSPSGSSLVNNTQALHPRAHEGGVALSGQGTFQQGAPHNLVSGASPPVQPHNIQRIPAQTRVQPSVQQLGQRPCSGSQTSSPPKAGSSMNSFGSGELESPPESSKSKTALVGNGSVQVSGRSSFLYGGAQLMGASGNMGSGRGDQNFAAAPAFLPVMPFGGKHQGGMGVPAVGMAFPGYVAQPQLGMGNSEMTWLPVLAGAAGALGATYCSPYISVDGAYQSRQSGQTSSSGASSKENDIKKPNSDWKPSQRPVDLSFLSAEVARDEFSQRQKNTRRQIKVDFSLSKFGSSKILSCAFLALKASFKALCGIWNLFWSTLGRSIPADILGFPVALFFFSVKLVRIVGGLLPEFDNSWKSTILRSSICSRGEVLLSLFLRIGVS</sequence>
<dbReference type="SMART" id="SM01044">
    <property type="entry name" value="Btz"/>
    <property type="match status" value="1"/>
</dbReference>
<feature type="compositionally biased region" description="Basic and acidic residues" evidence="13">
    <location>
        <begin position="43"/>
        <end position="53"/>
    </location>
</feature>
<keyword evidence="4" id="KW-0813">Transport</keyword>
<dbReference type="GO" id="GO:0000184">
    <property type="term" value="P:nuclear-transcribed mRNA catabolic process, nonsense-mediated decay"/>
    <property type="evidence" value="ECO:0007669"/>
    <property type="project" value="UniProtKB-KW"/>
</dbReference>
<feature type="compositionally biased region" description="Gly residues" evidence="13">
    <location>
        <begin position="108"/>
        <end position="120"/>
    </location>
</feature>
<evidence type="ECO:0000256" key="10">
    <source>
        <dbReference type="ARBA" id="ARBA00023161"/>
    </source>
</evidence>
<feature type="region of interest" description="Disordered" evidence="13">
    <location>
        <begin position="626"/>
        <end position="653"/>
    </location>
</feature>
<keyword evidence="12" id="KW-0539">Nucleus</keyword>
<gene>
    <name evidence="15" type="ORF">RHSIM_Rhsim08G0219800</name>
</gene>
<feature type="compositionally biased region" description="Low complexity" evidence="13">
    <location>
        <begin position="492"/>
        <end position="508"/>
    </location>
</feature>
<feature type="region of interest" description="Disordered" evidence="13">
    <location>
        <begin position="424"/>
        <end position="514"/>
    </location>
</feature>
<dbReference type="AlphaFoldDB" id="A0A834LH97"/>
<dbReference type="GO" id="GO:0051028">
    <property type="term" value="P:mRNA transport"/>
    <property type="evidence" value="ECO:0007669"/>
    <property type="project" value="UniProtKB-KW"/>
</dbReference>
<feature type="compositionally biased region" description="Basic residues" evidence="13">
    <location>
        <begin position="222"/>
        <end position="234"/>
    </location>
</feature>
<dbReference type="PANTHER" id="PTHR46837:SF5">
    <property type="entry name" value="PROTEIN MLN51 HOMOLOG"/>
    <property type="match status" value="1"/>
</dbReference>
<feature type="compositionally biased region" description="Low complexity" evidence="13">
    <location>
        <begin position="329"/>
        <end position="345"/>
    </location>
</feature>
<keyword evidence="6" id="KW-0507">mRNA processing</keyword>
<dbReference type="InterPro" id="IPR018545">
    <property type="entry name" value="Btz_dom"/>
</dbReference>
<feature type="compositionally biased region" description="Basic and acidic residues" evidence="13">
    <location>
        <begin position="13"/>
        <end position="26"/>
    </location>
</feature>
<feature type="compositionally biased region" description="Basic and acidic residues" evidence="13">
    <location>
        <begin position="637"/>
        <end position="646"/>
    </location>
</feature>
<feature type="region of interest" description="Disordered" evidence="13">
    <location>
        <begin position="171"/>
        <end position="282"/>
    </location>
</feature>
<evidence type="ECO:0000256" key="6">
    <source>
        <dbReference type="ARBA" id="ARBA00022664"/>
    </source>
</evidence>
<evidence type="ECO:0000256" key="8">
    <source>
        <dbReference type="ARBA" id="ARBA00022845"/>
    </source>
</evidence>
<feature type="compositionally biased region" description="Basic and acidic residues" evidence="13">
    <location>
        <begin position="121"/>
        <end position="137"/>
    </location>
</feature>
<feature type="compositionally biased region" description="Acidic residues" evidence="13">
    <location>
        <begin position="138"/>
        <end position="148"/>
    </location>
</feature>
<dbReference type="GO" id="GO:0003729">
    <property type="term" value="F:mRNA binding"/>
    <property type="evidence" value="ECO:0007669"/>
    <property type="project" value="InterPro"/>
</dbReference>
<feature type="region of interest" description="Disordered" evidence="13">
    <location>
        <begin position="1"/>
        <end position="158"/>
    </location>
</feature>
<dbReference type="OrthoDB" id="660348at2759"/>
<accession>A0A834LH97</accession>
<dbReference type="GO" id="GO:0006417">
    <property type="term" value="P:regulation of translation"/>
    <property type="evidence" value="ECO:0007669"/>
    <property type="project" value="UniProtKB-KW"/>
</dbReference>
<name>A0A834LH97_RHOSS</name>
<keyword evidence="8" id="KW-0810">Translation regulation</keyword>
<evidence type="ECO:0000256" key="4">
    <source>
        <dbReference type="ARBA" id="ARBA00022448"/>
    </source>
</evidence>
<evidence type="ECO:0000256" key="1">
    <source>
        <dbReference type="ARBA" id="ARBA00004123"/>
    </source>
</evidence>
<evidence type="ECO:0000256" key="3">
    <source>
        <dbReference type="ARBA" id="ARBA00009548"/>
    </source>
</evidence>
<comment type="similarity">
    <text evidence="3">Belongs to the CASC3 family.</text>
</comment>
<keyword evidence="11" id="KW-0508">mRNA splicing</keyword>
<keyword evidence="10" id="KW-0866">Nonsense-mediated mRNA decay</keyword>
<feature type="compositionally biased region" description="Acidic residues" evidence="13">
    <location>
        <begin position="1"/>
        <end position="12"/>
    </location>
</feature>
<feature type="region of interest" description="Disordered" evidence="13">
    <location>
        <begin position="295"/>
        <end position="346"/>
    </location>
</feature>
<dbReference type="Proteomes" id="UP000626092">
    <property type="component" value="Unassembled WGS sequence"/>
</dbReference>
<evidence type="ECO:0000256" key="5">
    <source>
        <dbReference type="ARBA" id="ARBA00022490"/>
    </source>
</evidence>
<proteinExistence type="inferred from homology"/>
<feature type="compositionally biased region" description="Acidic residues" evidence="13">
    <location>
        <begin position="27"/>
        <end position="39"/>
    </location>
</feature>
<evidence type="ECO:0000256" key="2">
    <source>
        <dbReference type="ARBA" id="ARBA00004496"/>
    </source>
</evidence>
<evidence type="ECO:0000313" key="15">
    <source>
        <dbReference type="EMBL" id="KAF7135805.1"/>
    </source>
</evidence>
<keyword evidence="7" id="KW-0509">mRNA transport</keyword>
<dbReference type="GO" id="GO:0006397">
    <property type="term" value="P:mRNA processing"/>
    <property type="evidence" value="ECO:0007669"/>
    <property type="project" value="UniProtKB-KW"/>
</dbReference>
<keyword evidence="9" id="KW-0694">RNA-binding</keyword>
<feature type="region of interest" description="Disordered" evidence="13">
    <location>
        <begin position="386"/>
        <end position="411"/>
    </location>
</feature>
<organism evidence="15 16">
    <name type="scientific">Rhododendron simsii</name>
    <name type="common">Sims's rhododendron</name>
    <dbReference type="NCBI Taxonomy" id="118357"/>
    <lineage>
        <taxon>Eukaryota</taxon>
        <taxon>Viridiplantae</taxon>
        <taxon>Streptophyta</taxon>
        <taxon>Embryophyta</taxon>
        <taxon>Tracheophyta</taxon>
        <taxon>Spermatophyta</taxon>
        <taxon>Magnoliopsida</taxon>
        <taxon>eudicotyledons</taxon>
        <taxon>Gunneridae</taxon>
        <taxon>Pentapetalae</taxon>
        <taxon>asterids</taxon>
        <taxon>Ericales</taxon>
        <taxon>Ericaceae</taxon>
        <taxon>Ericoideae</taxon>
        <taxon>Rhodoreae</taxon>
        <taxon>Rhododendron</taxon>
    </lineage>
</organism>
<reference evidence="15" key="1">
    <citation type="submission" date="2019-11" db="EMBL/GenBank/DDBJ databases">
        <authorList>
            <person name="Liu Y."/>
            <person name="Hou J."/>
            <person name="Li T.-Q."/>
            <person name="Guan C.-H."/>
            <person name="Wu X."/>
            <person name="Wu H.-Z."/>
            <person name="Ling F."/>
            <person name="Zhang R."/>
            <person name="Shi X.-G."/>
            <person name="Ren J.-P."/>
            <person name="Chen E.-F."/>
            <person name="Sun J.-M."/>
        </authorList>
    </citation>
    <scope>NUCLEOTIDE SEQUENCE</scope>
    <source>
        <strain evidence="15">Adult_tree_wgs_1</strain>
        <tissue evidence="15">Leaves</tissue>
    </source>
</reference>
<evidence type="ECO:0000256" key="7">
    <source>
        <dbReference type="ARBA" id="ARBA00022816"/>
    </source>
</evidence>
<evidence type="ECO:0000256" key="13">
    <source>
        <dbReference type="SAM" id="MobiDB-lite"/>
    </source>
</evidence>
<dbReference type="EMBL" id="WJXA01000008">
    <property type="protein sequence ID" value="KAF7135805.1"/>
    <property type="molecule type" value="Genomic_DNA"/>
</dbReference>
<feature type="compositionally biased region" description="Polar residues" evidence="13">
    <location>
        <begin position="461"/>
        <end position="491"/>
    </location>
</feature>
<dbReference type="GO" id="GO:0008380">
    <property type="term" value="P:RNA splicing"/>
    <property type="evidence" value="ECO:0007669"/>
    <property type="project" value="UniProtKB-KW"/>
</dbReference>
<evidence type="ECO:0000256" key="12">
    <source>
        <dbReference type="ARBA" id="ARBA00023242"/>
    </source>
</evidence>
<evidence type="ECO:0000256" key="11">
    <source>
        <dbReference type="ARBA" id="ARBA00023187"/>
    </source>
</evidence>
<feature type="domain" description="Btz" evidence="14">
    <location>
        <begin position="119"/>
        <end position="232"/>
    </location>
</feature>
<keyword evidence="16" id="KW-1185">Reference proteome</keyword>
<evidence type="ECO:0000256" key="9">
    <source>
        <dbReference type="ARBA" id="ARBA00022884"/>
    </source>
</evidence>
<comment type="caution">
    <text evidence="15">The sequence shown here is derived from an EMBL/GenBank/DDBJ whole genome shotgun (WGS) entry which is preliminary data.</text>
</comment>
<dbReference type="PANTHER" id="PTHR46837">
    <property type="entry name" value="PROTEIN MLN51 HOMOLOG"/>
    <property type="match status" value="1"/>
</dbReference>
<dbReference type="GO" id="GO:0005737">
    <property type="term" value="C:cytoplasm"/>
    <property type="evidence" value="ECO:0007669"/>
    <property type="project" value="UniProtKB-SubCell"/>
</dbReference>
<feature type="compositionally biased region" description="Acidic residues" evidence="13">
    <location>
        <begin position="71"/>
        <end position="101"/>
    </location>
</feature>
<feature type="compositionally biased region" description="Polar residues" evidence="13">
    <location>
        <begin position="303"/>
        <end position="319"/>
    </location>
</feature>
<evidence type="ECO:0000259" key="14">
    <source>
        <dbReference type="SMART" id="SM01044"/>
    </source>
</evidence>
<feature type="compositionally biased region" description="Low complexity" evidence="13">
    <location>
        <begin position="397"/>
        <end position="409"/>
    </location>
</feature>
<feature type="compositionally biased region" description="Basic and acidic residues" evidence="13">
    <location>
        <begin position="190"/>
        <end position="220"/>
    </location>
</feature>